<keyword evidence="1" id="KW-0472">Membrane</keyword>
<evidence type="ECO:0000313" key="2">
    <source>
        <dbReference type="EMBL" id="WDR02726.1"/>
    </source>
</evidence>
<dbReference type="NCBIfam" id="TIGR01300">
    <property type="entry name" value="CPA3_mnhG_phaG"/>
    <property type="match status" value="1"/>
</dbReference>
<dbReference type="NCBIfam" id="NF009314">
    <property type="entry name" value="PRK12674.1-2"/>
    <property type="match status" value="1"/>
</dbReference>
<dbReference type="InterPro" id="IPR005133">
    <property type="entry name" value="PhaG_MnhG_YufB"/>
</dbReference>
<reference evidence="2 3" key="1">
    <citation type="submission" date="2023-02" db="EMBL/GenBank/DDBJ databases">
        <title>Devosia algicola sp. nov., isolated from the phycosphere of marine algae.</title>
        <authorList>
            <person name="Kim J.M."/>
            <person name="Lee J.K."/>
            <person name="Choi B.J."/>
            <person name="Bayburt H."/>
            <person name="Jeon C.O."/>
        </authorList>
    </citation>
    <scope>NUCLEOTIDE SEQUENCE [LARGE SCALE GENOMIC DNA]</scope>
    <source>
        <strain evidence="2 3">G20-9</strain>
    </source>
</reference>
<accession>A0ABY7YN36</accession>
<dbReference type="Pfam" id="PF03334">
    <property type="entry name" value="PhaG_MnhG_YufB"/>
    <property type="match status" value="1"/>
</dbReference>
<feature type="transmembrane region" description="Helical" evidence="1">
    <location>
        <begin position="67"/>
        <end position="88"/>
    </location>
</feature>
<feature type="transmembrane region" description="Helical" evidence="1">
    <location>
        <begin position="6"/>
        <end position="29"/>
    </location>
</feature>
<proteinExistence type="predicted"/>
<sequence>MIADLFYGAAAIVMVVGALFVLLAAIGLLRFPDLYTRMHAASMAGSVGCGLILLAVALVSFELAVAVRAVLGIGFLLLTTPVAAHLLARSSLHSSNDGGDVCVTNELSSEIKTQL</sequence>
<gene>
    <name evidence="2" type="primary">mnhG</name>
    <name evidence="2" type="ORF">PSQ19_00330</name>
</gene>
<organism evidence="2 3">
    <name type="scientific">Devosia algicola</name>
    <dbReference type="NCBI Taxonomy" id="3026418"/>
    <lineage>
        <taxon>Bacteria</taxon>
        <taxon>Pseudomonadati</taxon>
        <taxon>Pseudomonadota</taxon>
        <taxon>Alphaproteobacteria</taxon>
        <taxon>Hyphomicrobiales</taxon>
        <taxon>Devosiaceae</taxon>
        <taxon>Devosia</taxon>
    </lineage>
</organism>
<feature type="transmembrane region" description="Helical" evidence="1">
    <location>
        <begin position="41"/>
        <end position="61"/>
    </location>
</feature>
<dbReference type="EMBL" id="CP118246">
    <property type="protein sequence ID" value="WDR02726.1"/>
    <property type="molecule type" value="Genomic_DNA"/>
</dbReference>
<evidence type="ECO:0000313" key="3">
    <source>
        <dbReference type="Proteomes" id="UP001220530"/>
    </source>
</evidence>
<dbReference type="Proteomes" id="UP001220530">
    <property type="component" value="Chromosome"/>
</dbReference>
<dbReference type="RefSeq" id="WP_282219128.1">
    <property type="nucleotide sequence ID" value="NZ_CP118246.1"/>
</dbReference>
<keyword evidence="3" id="KW-1185">Reference proteome</keyword>
<protein>
    <submittedName>
        <fullName evidence="2">Monovalent cation/H(+) antiporter subunit G</fullName>
    </submittedName>
</protein>
<keyword evidence="1" id="KW-0812">Transmembrane</keyword>
<name>A0ABY7YN36_9HYPH</name>
<keyword evidence="1" id="KW-1133">Transmembrane helix</keyword>
<dbReference type="PANTHER" id="PTHR34703">
    <property type="entry name" value="ANTIPORTER SUBUNIT MNHG2-RELATED"/>
    <property type="match status" value="1"/>
</dbReference>
<evidence type="ECO:0000256" key="1">
    <source>
        <dbReference type="SAM" id="Phobius"/>
    </source>
</evidence>
<dbReference type="PANTHER" id="PTHR34703:SF1">
    <property type="entry name" value="ANTIPORTER SUBUNIT MNHG2-RELATED"/>
    <property type="match status" value="1"/>
</dbReference>